<sequence>MKINAIENGSAMNIGQNFLAEWNSVAKRNEGTGSNYGDETCFAGMGNLVDDADFMDQPFFKEPLIAGPKQNMLKGEGHCL</sequence>
<protein>
    <submittedName>
        <fullName evidence="1">Uncharacterized protein</fullName>
    </submittedName>
</protein>
<accession>A0A1B7LGN0</accession>
<comment type="caution">
    <text evidence="1">The sequence shown here is derived from an EMBL/GenBank/DDBJ whole genome shotgun (WGS) entry which is preliminary data.</text>
</comment>
<gene>
    <name evidence="1" type="ORF">A6M21_06795</name>
</gene>
<dbReference type="Proteomes" id="UP000078532">
    <property type="component" value="Unassembled WGS sequence"/>
</dbReference>
<dbReference type="EMBL" id="LYVF01000069">
    <property type="protein sequence ID" value="OAT85244.1"/>
    <property type="molecule type" value="Genomic_DNA"/>
</dbReference>
<organism evidence="1 2">
    <name type="scientific">Desulfotomaculum copahuensis</name>
    <dbReference type="NCBI Taxonomy" id="1838280"/>
    <lineage>
        <taxon>Bacteria</taxon>
        <taxon>Bacillati</taxon>
        <taxon>Bacillota</taxon>
        <taxon>Clostridia</taxon>
        <taxon>Eubacteriales</taxon>
        <taxon>Desulfotomaculaceae</taxon>
        <taxon>Desulfotomaculum</taxon>
    </lineage>
</organism>
<name>A0A1B7LGN0_9FIRM</name>
<dbReference type="OrthoDB" id="1809291at2"/>
<keyword evidence="2" id="KW-1185">Reference proteome</keyword>
<proteinExistence type="predicted"/>
<evidence type="ECO:0000313" key="2">
    <source>
        <dbReference type="Proteomes" id="UP000078532"/>
    </source>
</evidence>
<dbReference type="AlphaFoldDB" id="A0A1B7LGN0"/>
<evidence type="ECO:0000313" key="1">
    <source>
        <dbReference type="EMBL" id="OAT85244.1"/>
    </source>
</evidence>
<reference evidence="1 2" key="1">
    <citation type="submission" date="2016-04" db="EMBL/GenBank/DDBJ databases">
        <authorList>
            <person name="Evans L.H."/>
            <person name="Alamgir A."/>
            <person name="Owens N."/>
            <person name="Weber N.D."/>
            <person name="Virtaneva K."/>
            <person name="Barbian K."/>
            <person name="Babar A."/>
            <person name="Rosenke K."/>
        </authorList>
    </citation>
    <scope>NUCLEOTIDE SEQUENCE [LARGE SCALE GENOMIC DNA]</scope>
    <source>
        <strain evidence="1 2">LMa1</strain>
    </source>
</reference>
<dbReference type="STRING" id="1838280.A6M21_06795"/>